<dbReference type="AlphaFoldDB" id="A0A1I3KSY8"/>
<accession>A0A1I3KSY8</accession>
<organism evidence="1 2">
    <name type="scientific">Amycolatopsis sacchari</name>
    <dbReference type="NCBI Taxonomy" id="115433"/>
    <lineage>
        <taxon>Bacteria</taxon>
        <taxon>Bacillati</taxon>
        <taxon>Actinomycetota</taxon>
        <taxon>Actinomycetes</taxon>
        <taxon>Pseudonocardiales</taxon>
        <taxon>Pseudonocardiaceae</taxon>
        <taxon>Amycolatopsis</taxon>
    </lineage>
</organism>
<reference evidence="1 2" key="1">
    <citation type="submission" date="2016-10" db="EMBL/GenBank/DDBJ databases">
        <authorList>
            <person name="de Groot N.N."/>
        </authorList>
    </citation>
    <scope>NUCLEOTIDE SEQUENCE [LARGE SCALE GENOMIC DNA]</scope>
    <source>
        <strain evidence="1 2">DSM 44468</strain>
    </source>
</reference>
<evidence type="ECO:0000313" key="2">
    <source>
        <dbReference type="Proteomes" id="UP000199025"/>
    </source>
</evidence>
<proteinExistence type="predicted"/>
<gene>
    <name evidence="1" type="ORF">SAMN05421835_101683</name>
</gene>
<protein>
    <submittedName>
        <fullName evidence="1">Uncharacterized protein</fullName>
    </submittedName>
</protein>
<name>A0A1I3KSY8_9PSEU</name>
<dbReference type="EMBL" id="FORP01000001">
    <property type="protein sequence ID" value="SFI75576.1"/>
    <property type="molecule type" value="Genomic_DNA"/>
</dbReference>
<evidence type="ECO:0000313" key="1">
    <source>
        <dbReference type="EMBL" id="SFI75576.1"/>
    </source>
</evidence>
<keyword evidence="2" id="KW-1185">Reference proteome</keyword>
<sequence>MTRPRGRNLDRPGVRAPPCCFGIVMIVAGHDPYASELRGWAARQMLAEDARWAMDVVLSARQAGDIEGAIPLLLGHHFVRIAHEGAIALGSSNRHVGIPELAALLSEQYTAITARARHTTKLLDDTKKSYDDVLLDLERILEAHHNRLTGNTFRWARWVETDIGLYLCQGRLAGATLPSAYRLGLDIANTDTVSGEDLRAVTEEWGGTLAVLGAAALDGSTPSATINLERRCEITYRNRLSSRYFPQRFEFDFPDSLKTMLILIEGDLNTALTLLPNTAAGYEQAVFRICTITLYHSLTALQRILERYPSLDTAGARGLRDVLADAPTRRVLSREGRQVRNRCMHYELRDPTVGIDPSLPMFGIVEAVYPGNSWQRFERDVASVTSRVADHLGGWKPAKHCN</sequence>
<dbReference type="Proteomes" id="UP000199025">
    <property type="component" value="Unassembled WGS sequence"/>
</dbReference>